<name>A2FS96_TRIV3</name>
<sequence>MSLFQRIIAEGDLIDYKFNKDNIQTVVSELLNMIEKQQETINNINDRLETYATKTATEYLSEQISNCLKEQSKFMEDINKKVDDESKQLNENMKQLRDWTEESNSSTLVDVRRYLSTELEDLINQQQQQQPKEQEKPQQPTKIIERQVGNDDSARINHQISQLQIKIDNLESLTSNLPSQDSVRRQIESVSNYSEDIMDHNIRLNNLEGNIPQLNDIIKSHSKYIENHSGVPTPRLVEEPKPTQTSAATNPEPNTPIKLRIDSTNRSFITTPSMSIFSISAMSTPKKEPLQPGMQTPIVIGGDNSEIERVVRRQNDTVSSIRLVADGLVDRFNQFENKYNQFVAQIGMKNLEYSQTLDQIQAQLGRVPEMISKDPAFNKLFDPYKTKIQTLNERVTSLETKHAPVHSALYEMLAKDPPSQPQTPPEPTEADVQMDNSIKSGNATSFREKTFSTSTNHKVIDIERTSPKLEISDEDKPVQFAPHTIDIPKQSKETTQIKIIHKSDRKSAELLAALQNAQAQPSISQDEIQERVDAAIRNTLTGFIDRVKKTVAEQIEEGIKPIHKVQAMIETKIDRDFVERIFNKFRVLIGELKDRVDNFQMNFQNWITREELEEVLNRFSTTLQEVKDTAGTSSKYKCLLCGRPRTHLAGMIVSSPRDEDDENSSTGSEKEAETPKRASTAKSKSRLPKAPNSIRRPVSHAMPRDIVQLFTGREKN</sequence>
<feature type="region of interest" description="Disordered" evidence="2">
    <location>
        <begin position="231"/>
        <end position="255"/>
    </location>
</feature>
<evidence type="ECO:0000256" key="2">
    <source>
        <dbReference type="SAM" id="MobiDB-lite"/>
    </source>
</evidence>
<dbReference type="Proteomes" id="UP000001542">
    <property type="component" value="Unassembled WGS sequence"/>
</dbReference>
<feature type="region of interest" description="Disordered" evidence="2">
    <location>
        <begin position="650"/>
        <end position="716"/>
    </location>
</feature>
<dbReference type="InParanoid" id="A2FS96"/>
<protein>
    <submittedName>
        <fullName evidence="3">Uncharacterized protein</fullName>
    </submittedName>
</protein>
<dbReference type="EMBL" id="DS113981">
    <property type="protein sequence ID" value="EAX92212.1"/>
    <property type="molecule type" value="Genomic_DNA"/>
</dbReference>
<evidence type="ECO:0000256" key="1">
    <source>
        <dbReference type="SAM" id="Coils"/>
    </source>
</evidence>
<dbReference type="KEGG" id="tva:4749922"/>
<reference evidence="3" key="1">
    <citation type="submission" date="2006-10" db="EMBL/GenBank/DDBJ databases">
        <authorList>
            <person name="Amadeo P."/>
            <person name="Zhao Q."/>
            <person name="Wortman J."/>
            <person name="Fraser-Liggett C."/>
            <person name="Carlton J."/>
        </authorList>
    </citation>
    <scope>NUCLEOTIDE SEQUENCE</scope>
    <source>
        <strain evidence="3">G3</strain>
    </source>
</reference>
<keyword evidence="4" id="KW-1185">Reference proteome</keyword>
<dbReference type="RefSeq" id="XP_001305142.1">
    <property type="nucleotide sequence ID" value="XM_001305141.1"/>
</dbReference>
<keyword evidence="1" id="KW-0175">Coiled coil</keyword>
<gene>
    <name evidence="3" type="ORF">TVAG_132570</name>
</gene>
<evidence type="ECO:0000313" key="4">
    <source>
        <dbReference type="Proteomes" id="UP000001542"/>
    </source>
</evidence>
<organism evidence="3 4">
    <name type="scientific">Trichomonas vaginalis (strain ATCC PRA-98 / G3)</name>
    <dbReference type="NCBI Taxonomy" id="412133"/>
    <lineage>
        <taxon>Eukaryota</taxon>
        <taxon>Metamonada</taxon>
        <taxon>Parabasalia</taxon>
        <taxon>Trichomonadida</taxon>
        <taxon>Trichomonadidae</taxon>
        <taxon>Trichomonas</taxon>
    </lineage>
</organism>
<dbReference type="AlphaFoldDB" id="A2FS96"/>
<evidence type="ECO:0000313" key="3">
    <source>
        <dbReference type="EMBL" id="EAX92212.1"/>
    </source>
</evidence>
<feature type="coiled-coil region" evidence="1">
    <location>
        <begin position="153"/>
        <end position="210"/>
    </location>
</feature>
<reference evidence="3" key="2">
    <citation type="journal article" date="2007" name="Science">
        <title>Draft genome sequence of the sexually transmitted pathogen Trichomonas vaginalis.</title>
        <authorList>
            <person name="Carlton J.M."/>
            <person name="Hirt R.P."/>
            <person name="Silva J.C."/>
            <person name="Delcher A.L."/>
            <person name="Schatz M."/>
            <person name="Zhao Q."/>
            <person name="Wortman J.R."/>
            <person name="Bidwell S.L."/>
            <person name="Alsmark U.C.M."/>
            <person name="Besteiro S."/>
            <person name="Sicheritz-Ponten T."/>
            <person name="Noel C.J."/>
            <person name="Dacks J.B."/>
            <person name="Foster P.G."/>
            <person name="Simillion C."/>
            <person name="Van de Peer Y."/>
            <person name="Miranda-Saavedra D."/>
            <person name="Barton G.J."/>
            <person name="Westrop G.D."/>
            <person name="Mueller S."/>
            <person name="Dessi D."/>
            <person name="Fiori P.L."/>
            <person name="Ren Q."/>
            <person name="Paulsen I."/>
            <person name="Zhang H."/>
            <person name="Bastida-Corcuera F.D."/>
            <person name="Simoes-Barbosa A."/>
            <person name="Brown M.T."/>
            <person name="Hayes R.D."/>
            <person name="Mukherjee M."/>
            <person name="Okumura C.Y."/>
            <person name="Schneider R."/>
            <person name="Smith A.J."/>
            <person name="Vanacova S."/>
            <person name="Villalvazo M."/>
            <person name="Haas B.J."/>
            <person name="Pertea M."/>
            <person name="Feldblyum T.V."/>
            <person name="Utterback T.R."/>
            <person name="Shu C.L."/>
            <person name="Osoegawa K."/>
            <person name="de Jong P.J."/>
            <person name="Hrdy I."/>
            <person name="Horvathova L."/>
            <person name="Zubacova Z."/>
            <person name="Dolezal P."/>
            <person name="Malik S.B."/>
            <person name="Logsdon J.M. Jr."/>
            <person name="Henze K."/>
            <person name="Gupta A."/>
            <person name="Wang C.C."/>
            <person name="Dunne R.L."/>
            <person name="Upcroft J.A."/>
            <person name="Upcroft P."/>
            <person name="White O."/>
            <person name="Salzberg S.L."/>
            <person name="Tang P."/>
            <person name="Chiu C.-H."/>
            <person name="Lee Y.-S."/>
            <person name="Embley T.M."/>
            <person name="Coombs G.H."/>
            <person name="Mottram J.C."/>
            <person name="Tachezy J."/>
            <person name="Fraser-Liggett C.M."/>
            <person name="Johnson P.J."/>
        </authorList>
    </citation>
    <scope>NUCLEOTIDE SEQUENCE [LARGE SCALE GENOMIC DNA]</scope>
    <source>
        <strain evidence="3">G3</strain>
    </source>
</reference>
<dbReference type="SMR" id="A2FS96"/>
<dbReference type="OrthoDB" id="10631653at2759"/>
<dbReference type="VEuPathDB" id="TrichDB:TVAG_132570"/>
<dbReference type="VEuPathDB" id="TrichDB:TVAGG3_0210230"/>
<feature type="compositionally biased region" description="Polar residues" evidence="2">
    <location>
        <begin position="242"/>
        <end position="252"/>
    </location>
</feature>
<feature type="coiled-coil region" evidence="1">
    <location>
        <begin position="27"/>
        <end position="102"/>
    </location>
</feature>
<accession>A2FS96</accession>
<proteinExistence type="predicted"/>